<evidence type="ECO:0000256" key="14">
    <source>
        <dbReference type="ARBA" id="ARBA00023209"/>
    </source>
</evidence>
<dbReference type="GO" id="GO:0046872">
    <property type="term" value="F:metal ion binding"/>
    <property type="evidence" value="ECO:0007669"/>
    <property type="project" value="UniProtKB-KW"/>
</dbReference>
<evidence type="ECO:0000256" key="11">
    <source>
        <dbReference type="ARBA" id="ARBA00022989"/>
    </source>
</evidence>
<dbReference type="Proteomes" id="UP000001227">
    <property type="component" value="Chromosome"/>
</dbReference>
<organism evidence="18 19">
    <name type="scientific">Amoebophilus asiaticus (strain 5a2)</name>
    <dbReference type="NCBI Taxonomy" id="452471"/>
    <lineage>
        <taxon>Bacteria</taxon>
        <taxon>Pseudomonadati</taxon>
        <taxon>Bacteroidota</taxon>
        <taxon>Cytophagia</taxon>
        <taxon>Cytophagales</taxon>
        <taxon>Amoebophilaceae</taxon>
        <taxon>Candidatus Amoebophilus</taxon>
    </lineage>
</organism>
<keyword evidence="8 17" id="KW-0812">Transmembrane</keyword>
<evidence type="ECO:0000256" key="1">
    <source>
        <dbReference type="ARBA" id="ARBA00001936"/>
    </source>
</evidence>
<dbReference type="PANTHER" id="PTHR15362:SF4">
    <property type="entry name" value="CDP-DIACYLGLYCEROL--INOSITOL 3-PHOSPHATIDYLTRANSFERASE"/>
    <property type="match status" value="1"/>
</dbReference>
<comment type="cofactor">
    <cofactor evidence="1">
        <name>Mn(2+)</name>
        <dbReference type="ChEBI" id="CHEBI:29035"/>
    </cofactor>
</comment>
<evidence type="ECO:0000256" key="2">
    <source>
        <dbReference type="ARBA" id="ARBA00001946"/>
    </source>
</evidence>
<proteinExistence type="inferred from homology"/>
<protein>
    <recommendedName>
        <fullName evidence="5">CDP-diacylglycerol--inositol 3-phosphatidyltransferase</fullName>
        <ecNumber evidence="5">2.7.8.11</ecNumber>
    </recommendedName>
</protein>
<dbReference type="GO" id="GO:0006661">
    <property type="term" value="P:phosphatidylinositol biosynthetic process"/>
    <property type="evidence" value="ECO:0007669"/>
    <property type="project" value="TreeGrafter"/>
</dbReference>
<feature type="transmembrane region" description="Helical" evidence="17">
    <location>
        <begin position="142"/>
        <end position="165"/>
    </location>
</feature>
<evidence type="ECO:0000256" key="6">
    <source>
        <dbReference type="ARBA" id="ARBA00022516"/>
    </source>
</evidence>
<evidence type="ECO:0000256" key="16">
    <source>
        <dbReference type="RuleBase" id="RU003750"/>
    </source>
</evidence>
<evidence type="ECO:0000256" key="8">
    <source>
        <dbReference type="ARBA" id="ARBA00022692"/>
    </source>
</evidence>
<dbReference type="STRING" id="452471.Aasi_1236"/>
<dbReference type="GO" id="GO:0016020">
    <property type="term" value="C:membrane"/>
    <property type="evidence" value="ECO:0007669"/>
    <property type="project" value="UniProtKB-SubCell"/>
</dbReference>
<dbReference type="HOGENOM" id="CLU_067602_0_0_10"/>
<dbReference type="PROSITE" id="PS00379">
    <property type="entry name" value="CDP_ALCOHOL_P_TRANSF"/>
    <property type="match status" value="1"/>
</dbReference>
<evidence type="ECO:0000256" key="15">
    <source>
        <dbReference type="ARBA" id="ARBA00023264"/>
    </source>
</evidence>
<feature type="transmembrane region" description="Helical" evidence="17">
    <location>
        <begin position="185"/>
        <end position="206"/>
    </location>
</feature>
<dbReference type="KEGG" id="aas:Aasi_1236"/>
<keyword evidence="10" id="KW-0460">Magnesium</keyword>
<keyword evidence="13 17" id="KW-0472">Membrane</keyword>
<dbReference type="OrthoDB" id="9785831at2"/>
<dbReference type="Gene3D" id="1.20.120.1760">
    <property type="match status" value="1"/>
</dbReference>
<dbReference type="InterPro" id="IPR014387">
    <property type="entry name" value="CDP_diag_ino_3_P_euk"/>
</dbReference>
<keyword evidence="7 16" id="KW-0808">Transferase</keyword>
<evidence type="ECO:0000256" key="5">
    <source>
        <dbReference type="ARBA" id="ARBA00013212"/>
    </source>
</evidence>
<dbReference type="PANTHER" id="PTHR15362">
    <property type="entry name" value="PHOSPHATIDYLINOSITOL SYNTHASE"/>
    <property type="match status" value="1"/>
</dbReference>
<dbReference type="Pfam" id="PF01066">
    <property type="entry name" value="CDP-OH_P_transf"/>
    <property type="match status" value="1"/>
</dbReference>
<feature type="transmembrane region" description="Helical" evidence="17">
    <location>
        <begin position="98"/>
        <end position="121"/>
    </location>
</feature>
<dbReference type="GO" id="GO:0003881">
    <property type="term" value="F:CDP-diacylglycerol-inositol 3-phosphatidyltransferase activity"/>
    <property type="evidence" value="ECO:0007669"/>
    <property type="project" value="UniProtKB-EC"/>
</dbReference>
<reference evidence="18 19" key="1">
    <citation type="journal article" date="2010" name="J. Bacteriol.">
        <title>The genome of the amoeba symbiont 'Candidatus Amoebophilus asiaticus' reveals common mechanisms for host cell interaction among amoeba-associated bacteria.</title>
        <authorList>
            <person name="Schmitz-Esser S."/>
            <person name="Tischler P."/>
            <person name="Arnold R."/>
            <person name="Montanaro J."/>
            <person name="Wagner M."/>
            <person name="Rattei T."/>
            <person name="Horn M."/>
        </authorList>
    </citation>
    <scope>NUCLEOTIDE SEQUENCE [LARGE SCALE GENOMIC DNA]</scope>
    <source>
        <strain evidence="18 19">5a2</strain>
    </source>
</reference>
<dbReference type="InterPro" id="IPR048254">
    <property type="entry name" value="CDP_ALCOHOL_P_TRANSF_CS"/>
</dbReference>
<sequence>MEHINVKKWNSYSVYLLIPNIVGYIRTLLSVLAFYVCFSKPYWFITLYGISQLLDSLDGYIARRLNQASAYGAMLDMMIDRSSTTALLIILSNFYPAYIQYFIVIILLDVISHFTYIYSSLSYGKKSHKSIAKNQFSILRIYYGYKPMLFLLCLGSEIYLLWLYMRRFKIQLALDPYLESCAYPIFTYLFGSLFVVKQIINIVQFLQAVKDMVRLDVNK</sequence>
<evidence type="ECO:0000256" key="10">
    <source>
        <dbReference type="ARBA" id="ARBA00022842"/>
    </source>
</evidence>
<evidence type="ECO:0000313" key="19">
    <source>
        <dbReference type="Proteomes" id="UP000001227"/>
    </source>
</evidence>
<keyword evidence="15" id="KW-1208">Phospholipid metabolism</keyword>
<feature type="transmembrane region" description="Helical" evidence="17">
    <location>
        <begin position="12"/>
        <end position="36"/>
    </location>
</feature>
<comment type="subcellular location">
    <subcellularLocation>
        <location evidence="3">Membrane</location>
        <topology evidence="3">Multi-pass membrane protein</topology>
    </subcellularLocation>
</comment>
<dbReference type="RefSeq" id="WP_012473315.1">
    <property type="nucleotide sequence ID" value="NC_010830.1"/>
</dbReference>
<evidence type="ECO:0000256" key="17">
    <source>
        <dbReference type="SAM" id="Phobius"/>
    </source>
</evidence>
<keyword evidence="11 17" id="KW-1133">Transmembrane helix</keyword>
<evidence type="ECO:0000313" key="18">
    <source>
        <dbReference type="EMBL" id="ACE06560.1"/>
    </source>
</evidence>
<dbReference type="EMBL" id="CP001102">
    <property type="protein sequence ID" value="ACE06560.1"/>
    <property type="molecule type" value="Genomic_DNA"/>
</dbReference>
<dbReference type="EC" id="2.7.8.11" evidence="5"/>
<gene>
    <name evidence="18" type="ordered locus">Aasi_1236</name>
</gene>
<keyword evidence="9" id="KW-0479">Metal-binding</keyword>
<keyword evidence="19" id="KW-1185">Reference proteome</keyword>
<keyword evidence="14" id="KW-0594">Phospholipid biosynthesis</keyword>
<dbReference type="InterPro" id="IPR000462">
    <property type="entry name" value="CDP-OH_P_trans"/>
</dbReference>
<evidence type="ECO:0000256" key="4">
    <source>
        <dbReference type="ARBA" id="ARBA00010441"/>
    </source>
</evidence>
<dbReference type="PIRSF" id="PIRSF000848">
    <property type="entry name" value="CDP_diag_ino_3_P"/>
    <property type="match status" value="1"/>
</dbReference>
<keyword evidence="12" id="KW-0443">Lipid metabolism</keyword>
<accession>B3ETK8</accession>
<dbReference type="InterPro" id="IPR043130">
    <property type="entry name" value="CDP-OH_PTrfase_TM_dom"/>
</dbReference>
<dbReference type="AlphaFoldDB" id="B3ETK8"/>
<keyword evidence="6" id="KW-0444">Lipid biosynthesis</keyword>
<dbReference type="eggNOG" id="COG0558">
    <property type="taxonomic scope" value="Bacteria"/>
</dbReference>
<evidence type="ECO:0000256" key="9">
    <source>
        <dbReference type="ARBA" id="ARBA00022723"/>
    </source>
</evidence>
<evidence type="ECO:0000256" key="13">
    <source>
        <dbReference type="ARBA" id="ARBA00023136"/>
    </source>
</evidence>
<comment type="similarity">
    <text evidence="4 16">Belongs to the CDP-alcohol phosphatidyltransferase class-I family.</text>
</comment>
<evidence type="ECO:0000256" key="3">
    <source>
        <dbReference type="ARBA" id="ARBA00004141"/>
    </source>
</evidence>
<name>B3ETK8_AMOA5</name>
<evidence type="ECO:0000256" key="12">
    <source>
        <dbReference type="ARBA" id="ARBA00023098"/>
    </source>
</evidence>
<comment type="cofactor">
    <cofactor evidence="2">
        <name>Mg(2+)</name>
        <dbReference type="ChEBI" id="CHEBI:18420"/>
    </cofactor>
</comment>
<evidence type="ECO:0000256" key="7">
    <source>
        <dbReference type="ARBA" id="ARBA00022679"/>
    </source>
</evidence>